<comment type="caution">
    <text evidence="1">The sequence shown here is derived from an EMBL/GenBank/DDBJ whole genome shotgun (WGS) entry which is preliminary data.</text>
</comment>
<proteinExistence type="predicted"/>
<protein>
    <submittedName>
        <fullName evidence="1">Uncharacterized protein</fullName>
    </submittedName>
</protein>
<reference evidence="1 2" key="1">
    <citation type="journal article" date="2018" name="Evol. Lett.">
        <title>Horizontal gene cluster transfer increased hallucinogenic mushroom diversity.</title>
        <authorList>
            <person name="Reynolds H.T."/>
            <person name="Vijayakumar V."/>
            <person name="Gluck-Thaler E."/>
            <person name="Korotkin H.B."/>
            <person name="Matheny P.B."/>
            <person name="Slot J.C."/>
        </authorList>
    </citation>
    <scope>NUCLEOTIDE SEQUENCE [LARGE SCALE GENOMIC DNA]</scope>
    <source>
        <strain evidence="1 2">2629</strain>
    </source>
</reference>
<sequence>MNPPFFPIPCTPGAFYLHSFNPPSSRASPGLGLASLFTRSAPESDVNHVNQTHPANAIMVFPFIDILLLASTDNTVAIHSTILRIYFARRVPLNPAAFP</sequence>
<gene>
    <name evidence="1" type="ORF">CVT24_009912</name>
</gene>
<accession>A0A409WW25</accession>
<organism evidence="1 2">
    <name type="scientific">Panaeolus cyanescens</name>
    <dbReference type="NCBI Taxonomy" id="181874"/>
    <lineage>
        <taxon>Eukaryota</taxon>
        <taxon>Fungi</taxon>
        <taxon>Dikarya</taxon>
        <taxon>Basidiomycota</taxon>
        <taxon>Agaricomycotina</taxon>
        <taxon>Agaricomycetes</taxon>
        <taxon>Agaricomycetidae</taxon>
        <taxon>Agaricales</taxon>
        <taxon>Agaricineae</taxon>
        <taxon>Galeropsidaceae</taxon>
        <taxon>Panaeolus</taxon>
    </lineage>
</organism>
<keyword evidence="2" id="KW-1185">Reference proteome</keyword>
<dbReference type="AlphaFoldDB" id="A0A409WW25"/>
<dbReference type="InParanoid" id="A0A409WW25"/>
<evidence type="ECO:0000313" key="1">
    <source>
        <dbReference type="EMBL" id="PPQ82723.1"/>
    </source>
</evidence>
<evidence type="ECO:0000313" key="2">
    <source>
        <dbReference type="Proteomes" id="UP000284842"/>
    </source>
</evidence>
<dbReference type="Proteomes" id="UP000284842">
    <property type="component" value="Unassembled WGS sequence"/>
</dbReference>
<name>A0A409WW25_9AGAR</name>
<dbReference type="EMBL" id="NHTK01005123">
    <property type="protein sequence ID" value="PPQ82723.1"/>
    <property type="molecule type" value="Genomic_DNA"/>
</dbReference>